<accession>A0A7S4UBZ8</accession>
<protein>
    <recommendedName>
        <fullName evidence="1">Casein kinase I</fullName>
    </recommendedName>
</protein>
<evidence type="ECO:0000259" key="3">
    <source>
        <dbReference type="PROSITE" id="PS50011"/>
    </source>
</evidence>
<dbReference type="GO" id="GO:0004672">
    <property type="term" value="F:protein kinase activity"/>
    <property type="evidence" value="ECO:0007669"/>
    <property type="project" value="InterPro"/>
</dbReference>
<dbReference type="SMART" id="SM00220">
    <property type="entry name" value="S_TKc"/>
    <property type="match status" value="1"/>
</dbReference>
<dbReference type="GO" id="GO:0005524">
    <property type="term" value="F:ATP binding"/>
    <property type="evidence" value="ECO:0007669"/>
    <property type="project" value="InterPro"/>
</dbReference>
<dbReference type="InterPro" id="IPR011009">
    <property type="entry name" value="Kinase-like_dom_sf"/>
</dbReference>
<dbReference type="SUPFAM" id="SSF56112">
    <property type="entry name" value="Protein kinase-like (PK-like)"/>
    <property type="match status" value="1"/>
</dbReference>
<evidence type="ECO:0000256" key="2">
    <source>
        <dbReference type="SAM" id="MobiDB-lite"/>
    </source>
</evidence>
<dbReference type="InterPro" id="IPR000719">
    <property type="entry name" value="Prot_kinase_dom"/>
</dbReference>
<evidence type="ECO:0000256" key="1">
    <source>
        <dbReference type="ARBA" id="ARBA00023860"/>
    </source>
</evidence>
<dbReference type="Pfam" id="PF00069">
    <property type="entry name" value="Pkinase"/>
    <property type="match status" value="1"/>
</dbReference>
<feature type="domain" description="Protein kinase" evidence="3">
    <location>
        <begin position="200"/>
        <end position="518"/>
    </location>
</feature>
<dbReference type="PROSITE" id="PS50011">
    <property type="entry name" value="PROTEIN_KINASE_DOM"/>
    <property type="match status" value="1"/>
</dbReference>
<sequence>MTSVQIVLGQDVFPQLTVPCTAIGRLRRSLTKGLLGEDLPFASELVFWADGGEKPLQDSARIPLPPDRLRVEGPLAVLRTLRRSLRQKLGPPEPVPEGTRLEAKQERLAQESVGPWEEVCRAVGASTAGLAFPADAAEKWGERRTRRVLWLAGRPRPRPLPGMQPGRSMGHDSGSEAGSDPGDSGDVKDGLACGEEVDGWRVEAKVGHGHIGEVFRVRRTASVTKVQVDQAALKWTLEPQELTTWKAIQREVPGFPGLPPLLDSGFHNGERYAVTTLLGKDCRWLLPHFQNRSRGQRWRAVRVLGRMLLRRLQAVHRCGYVHCDVSPYNVLFGCAEQADGTGREHWGGPALVPYLIDFGLARPHPGKPLGAEHGTVEFVSIRSAAGGPRLPEDDLEALGWVMVFMVVGDLPWLGWEADMEEELSARRVLTSSTELQLRLALAERVRQAKCEVLCGRKLDLPPELEAYIEACSWPDAKPVDPPDYELLMGLLGGRGGLDPEEAECEDIMECRAHIVTLL</sequence>
<name>A0A7S4UBZ8_9DINO</name>
<dbReference type="EMBL" id="HBNR01013422">
    <property type="protein sequence ID" value="CAE4569044.1"/>
    <property type="molecule type" value="Transcribed_RNA"/>
</dbReference>
<feature type="region of interest" description="Disordered" evidence="2">
    <location>
        <begin position="153"/>
        <end position="190"/>
    </location>
</feature>
<organism evidence="4">
    <name type="scientific">Alexandrium monilatum</name>
    <dbReference type="NCBI Taxonomy" id="311494"/>
    <lineage>
        <taxon>Eukaryota</taxon>
        <taxon>Sar</taxon>
        <taxon>Alveolata</taxon>
        <taxon>Dinophyceae</taxon>
        <taxon>Gonyaulacales</taxon>
        <taxon>Pyrocystaceae</taxon>
        <taxon>Alexandrium</taxon>
    </lineage>
</organism>
<evidence type="ECO:0000313" key="4">
    <source>
        <dbReference type="EMBL" id="CAE4569044.1"/>
    </source>
</evidence>
<dbReference type="AlphaFoldDB" id="A0A7S4UBZ8"/>
<dbReference type="Gene3D" id="1.10.510.10">
    <property type="entry name" value="Transferase(Phosphotransferase) domain 1"/>
    <property type="match status" value="1"/>
</dbReference>
<dbReference type="InterPro" id="IPR050235">
    <property type="entry name" value="CK1_Ser-Thr_kinase"/>
</dbReference>
<reference evidence="4" key="1">
    <citation type="submission" date="2021-01" db="EMBL/GenBank/DDBJ databases">
        <authorList>
            <person name="Corre E."/>
            <person name="Pelletier E."/>
            <person name="Niang G."/>
            <person name="Scheremetjew M."/>
            <person name="Finn R."/>
            <person name="Kale V."/>
            <person name="Holt S."/>
            <person name="Cochrane G."/>
            <person name="Meng A."/>
            <person name="Brown T."/>
            <person name="Cohen L."/>
        </authorList>
    </citation>
    <scope>NUCLEOTIDE SEQUENCE</scope>
    <source>
        <strain evidence="4">CCMP3105</strain>
    </source>
</reference>
<proteinExistence type="predicted"/>
<gene>
    <name evidence="4" type="ORF">AMON00008_LOCUS8663</name>
</gene>
<dbReference type="PANTHER" id="PTHR11909">
    <property type="entry name" value="CASEIN KINASE-RELATED"/>
    <property type="match status" value="1"/>
</dbReference>